<feature type="region of interest" description="Disordered" evidence="3">
    <location>
        <begin position="1550"/>
        <end position="1572"/>
    </location>
</feature>
<dbReference type="InterPro" id="IPR052068">
    <property type="entry name" value="GW182_domain"/>
</dbReference>
<dbReference type="InterPro" id="IPR015940">
    <property type="entry name" value="UBA"/>
</dbReference>
<feature type="region of interest" description="Disordered" evidence="3">
    <location>
        <begin position="1315"/>
        <end position="1360"/>
    </location>
</feature>
<reference evidence="5" key="2">
    <citation type="submission" date="2020-05" db="UniProtKB">
        <authorList>
            <consortium name="EnsemblMetazoa"/>
        </authorList>
    </citation>
    <scope>IDENTIFICATION</scope>
    <source>
        <strain evidence="5">ACHKN1017</strain>
    </source>
</reference>
<feature type="region of interest" description="Disordered" evidence="3">
    <location>
        <begin position="1222"/>
        <end position="1247"/>
    </location>
</feature>
<name>A0A182JUH2_9DIPT</name>
<feature type="region of interest" description="Disordered" evidence="3">
    <location>
        <begin position="1501"/>
        <end position="1532"/>
    </location>
</feature>
<dbReference type="SUPFAM" id="SSF54928">
    <property type="entry name" value="RNA-binding domain, RBD"/>
    <property type="match status" value="1"/>
</dbReference>
<dbReference type="GO" id="GO:0035195">
    <property type="term" value="P:miRNA-mediated post-transcriptional gene silencing"/>
    <property type="evidence" value="ECO:0007669"/>
    <property type="project" value="TreeGrafter"/>
</dbReference>
<feature type="compositionally biased region" description="Basic and acidic residues" evidence="3">
    <location>
        <begin position="1329"/>
        <end position="1343"/>
    </location>
</feature>
<dbReference type="InterPro" id="IPR000504">
    <property type="entry name" value="RRM_dom"/>
</dbReference>
<reference evidence="6" key="1">
    <citation type="submission" date="2013-03" db="EMBL/GenBank/DDBJ databases">
        <title>The Genome Sequence of Anopheles christyi ACHKN1017.</title>
        <authorList>
            <consortium name="The Broad Institute Genomics Platform"/>
            <person name="Neafsey D.E."/>
            <person name="Besansky N."/>
            <person name="Walker B."/>
            <person name="Young S.K."/>
            <person name="Zeng Q."/>
            <person name="Gargeya S."/>
            <person name="Fitzgerald M."/>
            <person name="Haas B."/>
            <person name="Abouelleil A."/>
            <person name="Allen A.W."/>
            <person name="Alvarado L."/>
            <person name="Arachchi H.M."/>
            <person name="Berlin A.M."/>
            <person name="Chapman S.B."/>
            <person name="Gainer-Dewar J."/>
            <person name="Goldberg J."/>
            <person name="Griggs A."/>
            <person name="Gujja S."/>
            <person name="Hansen M."/>
            <person name="Howarth C."/>
            <person name="Imamovic A."/>
            <person name="Ireland A."/>
            <person name="Larimer J."/>
            <person name="McCowan C."/>
            <person name="Murphy C."/>
            <person name="Pearson M."/>
            <person name="Poon T.W."/>
            <person name="Priest M."/>
            <person name="Roberts A."/>
            <person name="Saif S."/>
            <person name="Shea T."/>
            <person name="Sisk P."/>
            <person name="Sykes S."/>
            <person name="Wortman J."/>
            <person name="Nusbaum C."/>
            <person name="Birren B."/>
        </authorList>
    </citation>
    <scope>NUCLEOTIDE SEQUENCE [LARGE SCALE GENOMIC DNA]</scope>
    <source>
        <strain evidence="6">ACHKN1017</strain>
    </source>
</reference>
<organism evidence="5 6">
    <name type="scientific">Anopheles christyi</name>
    <dbReference type="NCBI Taxonomy" id="43041"/>
    <lineage>
        <taxon>Eukaryota</taxon>
        <taxon>Metazoa</taxon>
        <taxon>Ecdysozoa</taxon>
        <taxon>Arthropoda</taxon>
        <taxon>Hexapoda</taxon>
        <taxon>Insecta</taxon>
        <taxon>Pterygota</taxon>
        <taxon>Neoptera</taxon>
        <taxon>Endopterygota</taxon>
        <taxon>Diptera</taxon>
        <taxon>Nematocera</taxon>
        <taxon>Culicoidea</taxon>
        <taxon>Culicidae</taxon>
        <taxon>Anophelinae</taxon>
        <taxon>Anopheles</taxon>
    </lineage>
</organism>
<feature type="compositionally biased region" description="Basic and acidic residues" evidence="3">
    <location>
        <begin position="1388"/>
        <end position="1399"/>
    </location>
</feature>
<proteinExistence type="predicted"/>
<evidence type="ECO:0000256" key="1">
    <source>
        <dbReference type="ARBA" id="ARBA00022884"/>
    </source>
</evidence>
<dbReference type="PANTHER" id="PTHR13020">
    <property type="entry name" value="TRINUCLEOTIDE REPEAT-CONTAINING GENE 6"/>
    <property type="match status" value="1"/>
</dbReference>
<feature type="compositionally biased region" description="Polar residues" evidence="3">
    <location>
        <begin position="811"/>
        <end position="820"/>
    </location>
</feature>
<feature type="region of interest" description="Disordered" evidence="3">
    <location>
        <begin position="412"/>
        <end position="523"/>
    </location>
</feature>
<keyword evidence="6" id="KW-1185">Reference proteome</keyword>
<feature type="region of interest" description="Disordered" evidence="3">
    <location>
        <begin position="90"/>
        <end position="114"/>
    </location>
</feature>
<evidence type="ECO:0000256" key="2">
    <source>
        <dbReference type="SAM" id="Coils"/>
    </source>
</evidence>
<dbReference type="STRING" id="43041.A0A182JUH2"/>
<dbReference type="Gene3D" id="3.30.70.330">
    <property type="match status" value="1"/>
</dbReference>
<dbReference type="GO" id="GO:0003723">
    <property type="term" value="F:RNA binding"/>
    <property type="evidence" value="ECO:0007669"/>
    <property type="project" value="UniProtKB-KW"/>
</dbReference>
<dbReference type="VEuPathDB" id="VectorBase:ACHR002154"/>
<feature type="compositionally biased region" description="Low complexity" evidence="3">
    <location>
        <begin position="241"/>
        <end position="261"/>
    </location>
</feature>
<feature type="compositionally biased region" description="Polar residues" evidence="3">
    <location>
        <begin position="298"/>
        <end position="338"/>
    </location>
</feature>
<accession>A0A182JUH2</accession>
<dbReference type="Gene3D" id="1.10.8.10">
    <property type="entry name" value="DNA helicase RuvA subunit, C-terminal domain"/>
    <property type="match status" value="1"/>
</dbReference>
<keyword evidence="2" id="KW-0175">Coiled coil</keyword>
<dbReference type="InterPro" id="IPR009060">
    <property type="entry name" value="UBA-like_sf"/>
</dbReference>
<feature type="compositionally biased region" description="Low complexity" evidence="3">
    <location>
        <begin position="268"/>
        <end position="297"/>
    </location>
</feature>
<keyword evidence="1" id="KW-0694">RNA-binding</keyword>
<feature type="region of interest" description="Disordered" evidence="3">
    <location>
        <begin position="1075"/>
        <end position="1121"/>
    </location>
</feature>
<feature type="region of interest" description="Disordered" evidence="3">
    <location>
        <begin position="1689"/>
        <end position="1711"/>
    </location>
</feature>
<dbReference type="Pfam" id="PF00076">
    <property type="entry name" value="RRM_1"/>
    <property type="match status" value="1"/>
</dbReference>
<dbReference type="SUPFAM" id="SSF46934">
    <property type="entry name" value="UBA-like"/>
    <property type="match status" value="1"/>
</dbReference>
<feature type="compositionally biased region" description="Low complexity" evidence="3">
    <location>
        <begin position="477"/>
        <end position="493"/>
    </location>
</feature>
<feature type="region of interest" description="Disordered" evidence="3">
    <location>
        <begin position="239"/>
        <end position="383"/>
    </location>
</feature>
<evidence type="ECO:0000256" key="3">
    <source>
        <dbReference type="SAM" id="MobiDB-lite"/>
    </source>
</evidence>
<dbReference type="InterPro" id="IPR035979">
    <property type="entry name" value="RBD_domain_sf"/>
</dbReference>
<dbReference type="GO" id="GO:0060213">
    <property type="term" value="P:positive regulation of nuclear-transcribed mRNA poly(A) tail shortening"/>
    <property type="evidence" value="ECO:0007669"/>
    <property type="project" value="TreeGrafter"/>
</dbReference>
<dbReference type="PROSITE" id="PS50030">
    <property type="entry name" value="UBA"/>
    <property type="match status" value="1"/>
</dbReference>
<dbReference type="GO" id="GO:0005654">
    <property type="term" value="C:nucleoplasm"/>
    <property type="evidence" value="ECO:0007669"/>
    <property type="project" value="TreeGrafter"/>
</dbReference>
<feature type="compositionally biased region" description="Polar residues" evidence="3">
    <location>
        <begin position="1695"/>
        <end position="1710"/>
    </location>
</feature>
<feature type="region of interest" description="Disordered" evidence="3">
    <location>
        <begin position="803"/>
        <end position="846"/>
    </location>
</feature>
<feature type="compositionally biased region" description="Low complexity" evidence="3">
    <location>
        <begin position="1100"/>
        <end position="1121"/>
    </location>
</feature>
<feature type="domain" description="UBA" evidence="4">
    <location>
        <begin position="955"/>
        <end position="986"/>
    </location>
</feature>
<feature type="region of interest" description="Disordered" evidence="3">
    <location>
        <begin position="737"/>
        <end position="765"/>
    </location>
</feature>
<evidence type="ECO:0000259" key="4">
    <source>
        <dbReference type="PROSITE" id="PS50030"/>
    </source>
</evidence>
<dbReference type="Proteomes" id="UP000075881">
    <property type="component" value="Unassembled WGS sequence"/>
</dbReference>
<protein>
    <recommendedName>
        <fullName evidence="4">UBA domain-containing protein</fullName>
    </recommendedName>
</protein>
<evidence type="ECO:0000313" key="5">
    <source>
        <dbReference type="EnsemblMetazoa" id="ACHR002154-PA"/>
    </source>
</evidence>
<feature type="compositionally biased region" description="Polar residues" evidence="3">
    <location>
        <begin position="1400"/>
        <end position="1412"/>
    </location>
</feature>
<feature type="compositionally biased region" description="Gly residues" evidence="3">
    <location>
        <begin position="738"/>
        <end position="747"/>
    </location>
</feature>
<dbReference type="GO" id="GO:0000932">
    <property type="term" value="C:P-body"/>
    <property type="evidence" value="ECO:0007669"/>
    <property type="project" value="TreeGrafter"/>
</dbReference>
<dbReference type="Pfam" id="PF12938">
    <property type="entry name" value="M_domain"/>
    <property type="match status" value="1"/>
</dbReference>
<sequence length="1765" mass="181247">MDTINRRQLQRELIERCTSSTMISLIFGGEHQQPPDTPQYHKVSFIEQEVDVKNASHTRFSLVANNSIAIDKISAPSTNDEDDVFVADGGASCDAVEPSDATRRTSHNDDDDEKTTHIDTVTLKCDLNDYLINLTNVRSSLVQSVAAVDGNASLEGRDNISLENPGHRTLDGLTYTPFDELVRCTEREREWLRRGLSNRLPRLRLCGGGEDSINNGTSAWGTPPGAATNGTLSAWGVLPNQQQQQQQQEQQHQHQHQQQHQLAPSAWGSVSSNSTGNNNNTGSNPSAANGNGNGSNVVQQQRGSGGSSTADQNSNKANAPPSSTPNAWNSTVNHGRNSANAANAANNNGNHPHGHNNNNQQHQQPQQLQQAANMGASYNNGAGNGAAKNQLEVLSTMRDALFSQDGWGCQHVNQDTNWEVPGSPEPQGAANAGAAVTKPEGTGQHGGGPNGSWKAQTMNNGTELWENNLRNGGGVPHLQQQQQQQAQQHLAQAKATPWVPANNLGGTWMEDDDAAGGASGVSDASASVWNGSAAAIVVGTVPLGPAGGSGVGPAPSWSALNNGNVVTAPPAVATVAGGMWPTGSNTPAITTAPTTGSINNPQMGAIGVKKDLNEWVGGGNVGPVGAVGSASIGVPPGGTGITAQVGWGDGRSAAGASGALPSSGGVNVNGQTASGFSIGASLGAASDGIRGDPRGISGRLNGAAAGSMWGAGVSDQRSVSSGVGGVVMTGAVNTVGGQQWGGNGNGGPNNMPTGWDDGRSSSLDDTSGGALWGQGNVVGAGGPGALSRQNSAGWKDVSDVMIRPGAGTPSGPMQRNQQQSGGAGPFGPVPVPSNAGSVVRGSLGKDGMWGGQVQGIVRNGSWEDSVPGAGWGDEKGGAPWNMDLGSNGAGWNKTPTTPKSAGIGWPDSNDLTAPGSGGMDWGIASKHAAGGSNKPPAALNNPLEFIRASKEYRLLCEMGHKKEEVEFALRATSMNIDEAIELLRHGATVTGLSSGWRRTLSEDHTGGLGMGFDSPYSSRIPPLNHAASGLSYSQNNQPNMLNNIPGGGPVVGLGLDTNGPANLVALNNLKYLSQGAGGAAGATHPSFNHSSLLPPGGRGPNQQPQVHQQLQQQQQLASAAAAQPTNQQLRVLVHQIQLAVQNGFLNHQILNQPLAPQTFILLNQLLTHIKQMQITQSNLSRSGATGGVSAVQMTLAINKHKTQIAQLQQQIVTQQSIYLKQQQQQQQGHQGSMGPPPPLLPGSNSNTALGMDFMRQQHQQQDLMALQSSFGEMGIGKDPIITSTGSVFPPPVVPVQHQQHTVVTAAAGNVVVSGSTSQQSRLNQWKLPSLEKDSTAGKDDLTDFSRAPGPSASKSALTTTTTSTNISSLGLVQDGTWTTGRTNLADGWPEHTSDTDSKDWTSGTNVSSQDSSAFTDLVPEFEPGKPWKGTQLKIEDDPSITPGSVARSPLSIATAKDSELFGGGASVVEKASPTVADGGGLSLTSSAWSFNTASLTAVASGNGAGPGGNKPLAGKSVWSDSSTGSNGGHTLVGSNNSAAVDVWCTPITKPSAATRGPPPGLGGTAANKNGNGGTIAGTQQQRGGGAGWSTGTSWLLLKNFTSQIDASTLRTLCMQHGPILNFHSYPAHGLALCRYATREEATKAQQALNNCTLGSSTISAECPASESDVQTYLQQIGGAAAAASLAVSSSGSSLTSPSWRQDRTSSSSGADTWGSGWAIAGSSSASGSGGAAANLWAPLDAGADSGTPTSLNSFLPDSLLGPELN</sequence>
<evidence type="ECO:0000313" key="6">
    <source>
        <dbReference type="Proteomes" id="UP000075881"/>
    </source>
</evidence>
<dbReference type="InterPro" id="IPR012677">
    <property type="entry name" value="Nucleotide-bd_a/b_plait_sf"/>
</dbReference>
<feature type="compositionally biased region" description="Low complexity" evidence="3">
    <location>
        <begin position="1351"/>
        <end position="1360"/>
    </location>
</feature>
<feature type="region of interest" description="Disordered" evidence="3">
    <location>
        <begin position="1376"/>
        <end position="1412"/>
    </location>
</feature>
<dbReference type="EnsemblMetazoa" id="ACHR002154-RA">
    <property type="protein sequence ID" value="ACHR002154-PA"/>
    <property type="gene ID" value="ACHR002154"/>
</dbReference>
<dbReference type="InterPro" id="IPR026805">
    <property type="entry name" value="GW182_M_dom"/>
</dbReference>
<feature type="compositionally biased region" description="Polar residues" evidence="3">
    <location>
        <begin position="453"/>
        <end position="462"/>
    </location>
</feature>
<feature type="compositionally biased region" description="Low complexity" evidence="3">
    <location>
        <begin position="339"/>
        <end position="383"/>
    </location>
</feature>
<dbReference type="PANTHER" id="PTHR13020:SF25">
    <property type="entry name" value="PROTEIN GAWKY"/>
    <property type="match status" value="1"/>
</dbReference>
<feature type="coiled-coil region" evidence="2">
    <location>
        <begin position="1190"/>
        <end position="1217"/>
    </location>
</feature>